<evidence type="ECO:0000313" key="6">
    <source>
        <dbReference type="EMBL" id="RBP01960.1"/>
    </source>
</evidence>
<dbReference type="GO" id="GO:0000049">
    <property type="term" value="F:tRNA binding"/>
    <property type="evidence" value="ECO:0007669"/>
    <property type="project" value="UniProtKB-UniRule"/>
</dbReference>
<sequence length="192" mass="21985">MIVILNIVKITHNLENYTLRLYNRESVQNIKILQETVASSRCFSYNRQCWSLTAMKQKVADTHGRFAMASVWEISVENVYSKIGDKGGKIMAKQKIRIRLKAYDHRILDQSAEKIVETAKRSGAAVSGPIPLPTEKSVYTILRAVHKYKDSREQFEMRTHKRLIDIVNPTPQTVDALMRLDLPSGVDIEIKL</sequence>
<organism evidence="6 7">
    <name type="scientific">Rossellomorea aquimaris</name>
    <dbReference type="NCBI Taxonomy" id="189382"/>
    <lineage>
        <taxon>Bacteria</taxon>
        <taxon>Bacillati</taxon>
        <taxon>Bacillota</taxon>
        <taxon>Bacilli</taxon>
        <taxon>Bacillales</taxon>
        <taxon>Bacillaceae</taxon>
        <taxon>Rossellomorea</taxon>
    </lineage>
</organism>
<evidence type="ECO:0000256" key="2">
    <source>
        <dbReference type="ARBA" id="ARBA00022980"/>
    </source>
</evidence>
<gene>
    <name evidence="4" type="primary">rpsJ</name>
    <name evidence="6" type="ORF">DET59_11936</name>
</gene>
<protein>
    <recommendedName>
        <fullName evidence="4">Small ribosomal subunit protein uS10</fullName>
    </recommendedName>
</protein>
<dbReference type="EMBL" id="QNRJ01000019">
    <property type="protein sequence ID" value="RBP01960.1"/>
    <property type="molecule type" value="Genomic_DNA"/>
</dbReference>
<dbReference type="GO" id="GO:1990904">
    <property type="term" value="C:ribonucleoprotein complex"/>
    <property type="evidence" value="ECO:0007669"/>
    <property type="project" value="UniProtKB-KW"/>
</dbReference>
<keyword evidence="2 4" id="KW-0689">Ribosomal protein</keyword>
<dbReference type="SUPFAM" id="SSF54999">
    <property type="entry name" value="Ribosomal protein S10"/>
    <property type="match status" value="1"/>
</dbReference>
<keyword evidence="3 4" id="KW-0687">Ribonucleoprotein</keyword>
<dbReference type="PRINTS" id="PR00971">
    <property type="entry name" value="RIBOSOMALS10"/>
</dbReference>
<comment type="similarity">
    <text evidence="1 4">Belongs to the universal ribosomal protein uS10 family.</text>
</comment>
<feature type="domain" description="Small ribosomal subunit protein uS10" evidence="5">
    <location>
        <begin position="97"/>
        <end position="191"/>
    </location>
</feature>
<dbReference type="Pfam" id="PF00338">
    <property type="entry name" value="Ribosomal_S10"/>
    <property type="match status" value="1"/>
</dbReference>
<comment type="caution">
    <text evidence="6">The sequence shown here is derived from an EMBL/GenBank/DDBJ whole genome shotgun (WGS) entry which is preliminary data.</text>
</comment>
<dbReference type="NCBIfam" id="NF001861">
    <property type="entry name" value="PRK00596.1"/>
    <property type="match status" value="1"/>
</dbReference>
<dbReference type="InterPro" id="IPR018268">
    <property type="entry name" value="Ribosomal_uS10_CS"/>
</dbReference>
<dbReference type="InterPro" id="IPR027486">
    <property type="entry name" value="Ribosomal_uS10_dom"/>
</dbReference>
<dbReference type="PROSITE" id="PS00361">
    <property type="entry name" value="RIBOSOMAL_S10"/>
    <property type="match status" value="1"/>
</dbReference>
<evidence type="ECO:0000313" key="7">
    <source>
        <dbReference type="Proteomes" id="UP000252118"/>
    </source>
</evidence>
<reference evidence="6 7" key="1">
    <citation type="submission" date="2018-06" db="EMBL/GenBank/DDBJ databases">
        <title>Freshwater and sediment microbial communities from various areas in North America, analyzing microbe dynamics in response to fracking.</title>
        <authorList>
            <person name="Lamendella R."/>
        </authorList>
    </citation>
    <scope>NUCLEOTIDE SEQUENCE [LARGE SCALE GENOMIC DNA]</scope>
    <source>
        <strain evidence="6 7">97B</strain>
    </source>
</reference>
<dbReference type="Gene3D" id="3.30.70.600">
    <property type="entry name" value="Ribosomal protein S10 domain"/>
    <property type="match status" value="1"/>
</dbReference>
<proteinExistence type="inferred from homology"/>
<comment type="subunit">
    <text evidence="4">Part of the 30S ribosomal subunit.</text>
</comment>
<dbReference type="SMART" id="SM01403">
    <property type="entry name" value="Ribosomal_S10"/>
    <property type="match status" value="1"/>
</dbReference>
<dbReference type="GO" id="GO:0005840">
    <property type="term" value="C:ribosome"/>
    <property type="evidence" value="ECO:0007669"/>
    <property type="project" value="UniProtKB-KW"/>
</dbReference>
<dbReference type="GO" id="GO:0006412">
    <property type="term" value="P:translation"/>
    <property type="evidence" value="ECO:0007669"/>
    <property type="project" value="UniProtKB-UniRule"/>
</dbReference>
<name>A0A366EJR8_9BACI</name>
<dbReference type="HAMAP" id="MF_00508">
    <property type="entry name" value="Ribosomal_uS10"/>
    <property type="match status" value="1"/>
</dbReference>
<evidence type="ECO:0000256" key="1">
    <source>
        <dbReference type="ARBA" id="ARBA00007102"/>
    </source>
</evidence>
<dbReference type="AlphaFoldDB" id="A0A366EJR8"/>
<accession>A0A366EJR8</accession>
<dbReference type="InterPro" id="IPR036838">
    <property type="entry name" value="Ribosomal_uS10_dom_sf"/>
</dbReference>
<dbReference type="NCBIfam" id="TIGR01049">
    <property type="entry name" value="rpsJ_bact"/>
    <property type="match status" value="1"/>
</dbReference>
<dbReference type="PANTHER" id="PTHR11700">
    <property type="entry name" value="30S RIBOSOMAL PROTEIN S10 FAMILY MEMBER"/>
    <property type="match status" value="1"/>
</dbReference>
<dbReference type="Proteomes" id="UP000252118">
    <property type="component" value="Unassembled WGS sequence"/>
</dbReference>
<evidence type="ECO:0000256" key="3">
    <source>
        <dbReference type="ARBA" id="ARBA00023274"/>
    </source>
</evidence>
<comment type="function">
    <text evidence="4">Involved in the binding of tRNA to the ribosomes.</text>
</comment>
<dbReference type="GO" id="GO:0003735">
    <property type="term" value="F:structural constituent of ribosome"/>
    <property type="evidence" value="ECO:0007669"/>
    <property type="project" value="InterPro"/>
</dbReference>
<evidence type="ECO:0000259" key="5">
    <source>
        <dbReference type="SMART" id="SM01403"/>
    </source>
</evidence>
<dbReference type="InterPro" id="IPR001848">
    <property type="entry name" value="Ribosomal_uS10"/>
</dbReference>
<evidence type="ECO:0000256" key="4">
    <source>
        <dbReference type="HAMAP-Rule" id="MF_00508"/>
    </source>
</evidence>
<dbReference type="FunFam" id="3.30.70.600:FF:000001">
    <property type="entry name" value="30S ribosomal protein S10"/>
    <property type="match status" value="1"/>
</dbReference>